<dbReference type="Pfam" id="PF01676">
    <property type="entry name" value="Metalloenzyme"/>
    <property type="match status" value="1"/>
</dbReference>
<feature type="binding site" evidence="9 13">
    <location>
        <position position="14"/>
    </location>
    <ligand>
        <name>Mn(2+)</name>
        <dbReference type="ChEBI" id="CHEBI:29035"/>
        <label>2</label>
    </ligand>
</feature>
<dbReference type="Gene3D" id="3.40.720.10">
    <property type="entry name" value="Alkaline Phosphatase, subunit A"/>
    <property type="match status" value="1"/>
</dbReference>
<evidence type="ECO:0000313" key="16">
    <source>
        <dbReference type="EMBL" id="AHJ13774.1"/>
    </source>
</evidence>
<keyword evidence="6 9" id="KW-0324">Glycolysis</keyword>
<dbReference type="CDD" id="cd16010">
    <property type="entry name" value="iPGM"/>
    <property type="match status" value="1"/>
</dbReference>
<evidence type="ECO:0000256" key="5">
    <source>
        <dbReference type="ARBA" id="ARBA00022723"/>
    </source>
</evidence>
<comment type="cofactor">
    <cofactor evidence="9">
        <name>Mn(2+)</name>
        <dbReference type="ChEBI" id="CHEBI:29035"/>
    </cofactor>
    <text evidence="9">Binds 2 manganese ions per subunit.</text>
</comment>
<dbReference type="Gene3D" id="3.40.1450.10">
    <property type="entry name" value="BPG-independent phosphoglycerate mutase, domain B"/>
    <property type="match status" value="1"/>
</dbReference>
<dbReference type="SUPFAM" id="SSF53649">
    <property type="entry name" value="Alkaline phosphatase-like"/>
    <property type="match status" value="1"/>
</dbReference>
<dbReference type="EMBL" id="CP007201">
    <property type="protein sequence ID" value="AHJ13774.1"/>
    <property type="molecule type" value="Genomic_DNA"/>
</dbReference>
<dbReference type="GO" id="GO:0004619">
    <property type="term" value="F:phosphoglycerate mutase activity"/>
    <property type="evidence" value="ECO:0007669"/>
    <property type="project" value="UniProtKB-UniRule"/>
</dbReference>
<feature type="domain" description="BPG-independent PGAM N-terminal" evidence="15">
    <location>
        <begin position="84"/>
        <end position="286"/>
    </location>
</feature>
<feature type="binding site" evidence="9 13">
    <location>
        <position position="393"/>
    </location>
    <ligand>
        <name>Mn(2+)</name>
        <dbReference type="ChEBI" id="CHEBI:29035"/>
        <label>1</label>
    </ligand>
</feature>
<evidence type="ECO:0000256" key="10">
    <source>
        <dbReference type="NCBIfam" id="TIGR01307"/>
    </source>
</evidence>
<evidence type="ECO:0000256" key="12">
    <source>
        <dbReference type="PIRSR" id="PIRSR001492-2"/>
    </source>
</evidence>
<feature type="binding site" evidence="9 13">
    <location>
        <position position="389"/>
    </location>
    <ligand>
        <name>Mn(2+)</name>
        <dbReference type="ChEBI" id="CHEBI:29035"/>
        <label>1</label>
    </ligand>
</feature>
<feature type="domain" description="Metalloenzyme" evidence="14">
    <location>
        <begin position="7"/>
        <end position="484"/>
    </location>
</feature>
<dbReference type="InterPro" id="IPR005995">
    <property type="entry name" value="Pgm_bpd_ind"/>
</dbReference>
<organism evidence="16 17">
    <name type="scientific">Sulfurospirillum multivorans (strain DM 12446 / JCM 15788 / NBRC 109480)</name>
    <dbReference type="NCBI Taxonomy" id="1150621"/>
    <lineage>
        <taxon>Bacteria</taxon>
        <taxon>Pseudomonadati</taxon>
        <taxon>Campylobacterota</taxon>
        <taxon>Epsilonproteobacteria</taxon>
        <taxon>Campylobacterales</taxon>
        <taxon>Sulfurospirillaceae</taxon>
        <taxon>Sulfurospirillum</taxon>
    </lineage>
</organism>
<sequence length="496" mass="54899">MKPDVQKTVLIITDGIGHNESQTANAFAAAHKPTYDRLFREVPYNFISTSGLSVGLPDGQMGNSEVGHMCIGSGRILYQNLVKISLAAKNGSLASNEALTQLLHVKGAIHIIGLVSDGGVHSHIDHIIDLAKIVEAQGKRVYLHVITDGRDVSPTSGITFLEQLLTICNENISIASISGRFFSMDRDNRWERVEQGYRAMVDAKPKTALHVKTYLQGMYDQGITDEFVEPAAFESYHGMYRDDGVIFANFRNDRMRELSRAIGFSEFGEFSRTLNGVAAITMTEYDSSFPFPIMFQADTPQNTLCDVISRSGLTQFHTAETEKYAHVTFFFNGGMEEPKVGETRLLVPSPKVKTYDLEPQMSAALVGDAVLKAMDEQYDFIVVNFANGDMVGHTGNLEASTRAVEAVDHELGRLFAKAKEVNYSIVLTSDHGNCEQMFDDVGARLTNHTTFEVYGFVMDKRVQKVQKGELNNIAPTVLKLMGLPIPSEMDKPLVEF</sequence>
<evidence type="ECO:0000256" key="4">
    <source>
        <dbReference type="ARBA" id="ARBA00008819"/>
    </source>
</evidence>
<dbReference type="GO" id="GO:0005829">
    <property type="term" value="C:cytosol"/>
    <property type="evidence" value="ECO:0007669"/>
    <property type="project" value="TreeGrafter"/>
</dbReference>
<dbReference type="SUPFAM" id="SSF64158">
    <property type="entry name" value="2,3-Bisphosphoglycerate-independent phosphoglycerate mutase, substrate-binding domain"/>
    <property type="match status" value="1"/>
</dbReference>
<feature type="active site" description="Phosphoserine intermediate" evidence="9 11">
    <location>
        <position position="64"/>
    </location>
</feature>
<dbReference type="InterPro" id="IPR006124">
    <property type="entry name" value="Metalloenzyme"/>
</dbReference>
<comment type="pathway">
    <text evidence="3 9">Carbohydrate degradation; glycolysis; pyruvate from D-glyceraldehyde 3-phosphate: step 3/5.</text>
</comment>
<dbReference type="HAMAP" id="MF_01038">
    <property type="entry name" value="GpmI"/>
    <property type="match status" value="1"/>
</dbReference>
<protein>
    <recommendedName>
        <fullName evidence="9 10">2,3-bisphosphoglycerate-independent phosphoglycerate mutase</fullName>
        <shortName evidence="9">BPG-independent PGAM</shortName>
        <shortName evidence="9">Phosphoglyceromutase</shortName>
        <shortName evidence="9">iPGM</shortName>
        <ecNumber evidence="9 10">5.4.2.12</ecNumber>
    </recommendedName>
</protein>
<feature type="binding site" evidence="9 12">
    <location>
        <position position="180"/>
    </location>
    <ligand>
        <name>substrate</name>
    </ligand>
</feature>
<dbReference type="InterPro" id="IPR017850">
    <property type="entry name" value="Alkaline_phosphatase_core_sf"/>
</dbReference>
<dbReference type="AlphaFoldDB" id="A0AA86AP14"/>
<dbReference type="EC" id="5.4.2.12" evidence="9 10"/>
<evidence type="ECO:0000256" key="1">
    <source>
        <dbReference type="ARBA" id="ARBA00000370"/>
    </source>
</evidence>
<proteinExistence type="inferred from homology"/>
<dbReference type="InterPro" id="IPR011258">
    <property type="entry name" value="BPG-indep_PGM_N"/>
</dbReference>
<dbReference type="RefSeq" id="WP_025345615.1">
    <property type="nucleotide sequence ID" value="NZ_CP007201.1"/>
</dbReference>
<comment type="subunit">
    <text evidence="9">Monomer.</text>
</comment>
<feature type="binding site" evidence="9 13">
    <location>
        <position position="64"/>
    </location>
    <ligand>
        <name>Mn(2+)</name>
        <dbReference type="ChEBI" id="CHEBI:29035"/>
        <label>2</label>
    </ligand>
</feature>
<dbReference type="FunFam" id="3.40.1450.10:FF:000002">
    <property type="entry name" value="2,3-bisphosphoglycerate-independent phosphoglycerate mutase"/>
    <property type="match status" value="1"/>
</dbReference>
<accession>A0AA86AP14</accession>
<dbReference type="GO" id="GO:0006096">
    <property type="term" value="P:glycolytic process"/>
    <property type="evidence" value="ECO:0007669"/>
    <property type="project" value="UniProtKB-UniRule"/>
</dbReference>
<reference evidence="16 17" key="1">
    <citation type="journal article" date="2014" name="Environ. Microbiol.">
        <title>Insights into organohalide respiration and the versatile catabolism of Sulfurospirillum multivorans gained from comparative genomics and physiological studies.</title>
        <authorList>
            <person name="Goris T."/>
            <person name="Schubert T."/>
            <person name="Gadkari J."/>
            <person name="Wubet T."/>
            <person name="Tarkka M."/>
            <person name="Buscot F."/>
            <person name="Adrian L."/>
            <person name="Diekert G."/>
        </authorList>
    </citation>
    <scope>NUCLEOTIDE SEQUENCE [LARGE SCALE GENOMIC DNA]</scope>
    <source>
        <strain evidence="17">DM 12446 / JCM 15788 / NBRC 109480</strain>
    </source>
</reference>
<dbReference type="PIRSF" id="PIRSF001492">
    <property type="entry name" value="IPGAM"/>
    <property type="match status" value="1"/>
</dbReference>
<evidence type="ECO:0000256" key="8">
    <source>
        <dbReference type="ARBA" id="ARBA00023235"/>
    </source>
</evidence>
<evidence type="ECO:0000256" key="6">
    <source>
        <dbReference type="ARBA" id="ARBA00023152"/>
    </source>
</evidence>
<keyword evidence="5 9" id="KW-0479">Metal-binding</keyword>
<dbReference type="PANTHER" id="PTHR31637">
    <property type="entry name" value="2,3-BISPHOSPHOGLYCERATE-INDEPENDENT PHOSPHOGLYCERATE MUTASE"/>
    <property type="match status" value="1"/>
</dbReference>
<dbReference type="InterPro" id="IPR036646">
    <property type="entry name" value="PGAM_B_sf"/>
</dbReference>
<evidence type="ECO:0000313" key="17">
    <source>
        <dbReference type="Proteomes" id="UP000019322"/>
    </source>
</evidence>
<feature type="binding site" evidence="9 13">
    <location>
        <position position="448"/>
    </location>
    <ligand>
        <name>Mn(2+)</name>
        <dbReference type="ChEBI" id="CHEBI:29035"/>
        <label>1</label>
    </ligand>
</feature>
<dbReference type="GO" id="GO:0030145">
    <property type="term" value="F:manganese ion binding"/>
    <property type="evidence" value="ECO:0007669"/>
    <property type="project" value="UniProtKB-UniRule"/>
</dbReference>
<evidence type="ECO:0000256" key="9">
    <source>
        <dbReference type="HAMAP-Rule" id="MF_01038"/>
    </source>
</evidence>
<evidence type="ECO:0000256" key="3">
    <source>
        <dbReference type="ARBA" id="ARBA00004798"/>
    </source>
</evidence>
<dbReference type="Pfam" id="PF06415">
    <property type="entry name" value="iPGM_N"/>
    <property type="match status" value="1"/>
</dbReference>
<feature type="binding site" evidence="9 12">
    <location>
        <position position="121"/>
    </location>
    <ligand>
        <name>substrate</name>
    </ligand>
</feature>
<comment type="function">
    <text evidence="2 9">Catalyzes the interconversion of 2-phosphoglycerate and 3-phosphoglycerate.</text>
</comment>
<evidence type="ECO:0000256" key="11">
    <source>
        <dbReference type="PIRSR" id="PIRSR001492-1"/>
    </source>
</evidence>
<dbReference type="KEGG" id="smul:SMUL_2529"/>
<feature type="binding site" evidence="9 12">
    <location>
        <position position="323"/>
    </location>
    <ligand>
        <name>substrate</name>
    </ligand>
</feature>
<feature type="binding site" evidence="9 12">
    <location>
        <begin position="150"/>
        <end position="151"/>
    </location>
    <ligand>
        <name>substrate</name>
    </ligand>
</feature>
<dbReference type="Proteomes" id="UP000019322">
    <property type="component" value="Chromosome"/>
</dbReference>
<dbReference type="PANTHER" id="PTHR31637:SF0">
    <property type="entry name" value="2,3-BISPHOSPHOGLYCERATE-INDEPENDENT PHOSPHOGLYCERATE MUTASE"/>
    <property type="match status" value="1"/>
</dbReference>
<gene>
    <name evidence="9" type="primary">gpmI</name>
    <name evidence="16" type="ORF">SMUL_2529</name>
</gene>
<feature type="binding site" evidence="9 13">
    <location>
        <position position="430"/>
    </location>
    <ligand>
        <name>Mn(2+)</name>
        <dbReference type="ChEBI" id="CHEBI:29035"/>
        <label>2</label>
    </ligand>
</feature>
<comment type="catalytic activity">
    <reaction evidence="1 9">
        <text>(2R)-2-phosphoglycerate = (2R)-3-phosphoglycerate</text>
        <dbReference type="Rhea" id="RHEA:15901"/>
        <dbReference type="ChEBI" id="CHEBI:58272"/>
        <dbReference type="ChEBI" id="CHEBI:58289"/>
        <dbReference type="EC" id="5.4.2.12"/>
    </reaction>
</comment>
<comment type="similarity">
    <text evidence="4 9">Belongs to the BPG-independent phosphoglycerate mutase family.</text>
</comment>
<keyword evidence="7 9" id="KW-0464">Manganese</keyword>
<evidence type="ECO:0000256" key="2">
    <source>
        <dbReference type="ARBA" id="ARBA00002315"/>
    </source>
</evidence>
<feature type="binding site" evidence="9 12">
    <location>
        <begin position="251"/>
        <end position="254"/>
    </location>
    <ligand>
        <name>substrate</name>
    </ligand>
</feature>
<name>A0AA86AP14_SULMK</name>
<evidence type="ECO:0000259" key="14">
    <source>
        <dbReference type="Pfam" id="PF01676"/>
    </source>
</evidence>
<evidence type="ECO:0000256" key="7">
    <source>
        <dbReference type="ARBA" id="ARBA00023211"/>
    </source>
</evidence>
<feature type="binding site" evidence="9 13">
    <location>
        <position position="431"/>
    </location>
    <ligand>
        <name>Mn(2+)</name>
        <dbReference type="ChEBI" id="CHEBI:29035"/>
        <label>2</label>
    </ligand>
</feature>
<keyword evidence="8 9" id="KW-0413">Isomerase</keyword>
<dbReference type="NCBIfam" id="TIGR01307">
    <property type="entry name" value="pgm_bpd_ind"/>
    <property type="match status" value="1"/>
</dbReference>
<dbReference type="GO" id="GO:0006007">
    <property type="term" value="P:glucose catabolic process"/>
    <property type="evidence" value="ECO:0007669"/>
    <property type="project" value="InterPro"/>
</dbReference>
<evidence type="ECO:0000256" key="13">
    <source>
        <dbReference type="PIRSR" id="PIRSR001492-3"/>
    </source>
</evidence>
<feature type="binding site" evidence="9 12">
    <location>
        <position position="186"/>
    </location>
    <ligand>
        <name>substrate</name>
    </ligand>
</feature>
<evidence type="ECO:0000259" key="15">
    <source>
        <dbReference type="Pfam" id="PF06415"/>
    </source>
</evidence>